<dbReference type="EMBL" id="FNHE01000003">
    <property type="protein sequence ID" value="SDL99156.1"/>
    <property type="molecule type" value="Genomic_DNA"/>
</dbReference>
<keyword evidence="2" id="KW-1185">Reference proteome</keyword>
<sequence length="115" mass="12006">MASVDAADRLAALVDTLAGEPDVTLPEPGAPRRFGSRALKVDGAAFAMVVRGALVLKLPEDRVAALLADGRGGPFGGRGRPYREWVALADGEPATDLPLAREALAFARARRDALS</sequence>
<dbReference type="AlphaFoldDB" id="A0A1G9PJY4"/>
<proteinExistence type="predicted"/>
<dbReference type="Proteomes" id="UP000198680">
    <property type="component" value="Unassembled WGS sequence"/>
</dbReference>
<reference evidence="2" key="1">
    <citation type="submission" date="2016-10" db="EMBL/GenBank/DDBJ databases">
        <authorList>
            <person name="Varghese N."/>
            <person name="Submissions S."/>
        </authorList>
    </citation>
    <scope>NUCLEOTIDE SEQUENCE [LARGE SCALE GENOMIC DNA]</scope>
    <source>
        <strain evidence="2">DSM 45419</strain>
    </source>
</reference>
<accession>A0A1G9PJY4</accession>
<evidence type="ECO:0000313" key="2">
    <source>
        <dbReference type="Proteomes" id="UP000198680"/>
    </source>
</evidence>
<protein>
    <recommendedName>
        <fullName evidence="3">TfoX N-terminal domain-containing protein</fullName>
    </recommendedName>
</protein>
<gene>
    <name evidence="1" type="ORF">SAMN05660642_01261</name>
</gene>
<evidence type="ECO:0000313" key="1">
    <source>
        <dbReference type="EMBL" id="SDL99156.1"/>
    </source>
</evidence>
<dbReference type="STRING" id="1137991.SAMN05660642_01261"/>
<dbReference type="SUPFAM" id="SSF159894">
    <property type="entry name" value="YgaC/TfoX-N like"/>
    <property type="match status" value="1"/>
</dbReference>
<evidence type="ECO:0008006" key="3">
    <source>
        <dbReference type="Google" id="ProtNLM"/>
    </source>
</evidence>
<name>A0A1G9PJY4_9ACTN</name>
<organism evidence="1 2">
    <name type="scientific">Geodermatophilus siccatus</name>
    <dbReference type="NCBI Taxonomy" id="1137991"/>
    <lineage>
        <taxon>Bacteria</taxon>
        <taxon>Bacillati</taxon>
        <taxon>Actinomycetota</taxon>
        <taxon>Actinomycetes</taxon>
        <taxon>Geodermatophilales</taxon>
        <taxon>Geodermatophilaceae</taxon>
        <taxon>Geodermatophilus</taxon>
    </lineage>
</organism>